<feature type="region of interest" description="Disordered" evidence="1">
    <location>
        <begin position="1"/>
        <end position="66"/>
    </location>
</feature>
<dbReference type="EMBL" id="JBHSXS010000031">
    <property type="protein sequence ID" value="MFC6884828.1"/>
    <property type="molecule type" value="Genomic_DNA"/>
</dbReference>
<dbReference type="Proteomes" id="UP001596380">
    <property type="component" value="Unassembled WGS sequence"/>
</dbReference>
<proteinExistence type="predicted"/>
<reference evidence="3" key="1">
    <citation type="journal article" date="2019" name="Int. J. Syst. Evol. Microbiol.">
        <title>The Global Catalogue of Microorganisms (GCM) 10K type strain sequencing project: providing services to taxonomists for standard genome sequencing and annotation.</title>
        <authorList>
            <consortium name="The Broad Institute Genomics Platform"/>
            <consortium name="The Broad Institute Genome Sequencing Center for Infectious Disease"/>
            <person name="Wu L."/>
            <person name="Ma J."/>
        </authorList>
    </citation>
    <scope>NUCLEOTIDE SEQUENCE [LARGE SCALE GENOMIC DNA]</scope>
    <source>
        <strain evidence="3">JCM 3369</strain>
    </source>
</reference>
<name>A0ABW2CW21_9ACTN</name>
<evidence type="ECO:0000256" key="1">
    <source>
        <dbReference type="SAM" id="MobiDB-lite"/>
    </source>
</evidence>
<evidence type="ECO:0000313" key="2">
    <source>
        <dbReference type="EMBL" id="MFC6884828.1"/>
    </source>
</evidence>
<keyword evidence="3" id="KW-1185">Reference proteome</keyword>
<dbReference type="RefSeq" id="WP_160826878.1">
    <property type="nucleotide sequence ID" value="NZ_JBHSXE010000001.1"/>
</dbReference>
<protein>
    <submittedName>
        <fullName evidence="2">Uncharacterized protein</fullName>
    </submittedName>
</protein>
<organism evidence="2 3">
    <name type="scientific">Actinomadura yumaensis</name>
    <dbReference type="NCBI Taxonomy" id="111807"/>
    <lineage>
        <taxon>Bacteria</taxon>
        <taxon>Bacillati</taxon>
        <taxon>Actinomycetota</taxon>
        <taxon>Actinomycetes</taxon>
        <taxon>Streptosporangiales</taxon>
        <taxon>Thermomonosporaceae</taxon>
        <taxon>Actinomadura</taxon>
    </lineage>
</organism>
<gene>
    <name evidence="2" type="ORF">ACFQKB_34070</name>
</gene>
<comment type="caution">
    <text evidence="2">The sequence shown here is derived from an EMBL/GenBank/DDBJ whole genome shotgun (WGS) entry which is preliminary data.</text>
</comment>
<accession>A0ABW2CW21</accession>
<sequence length="118" mass="12191">MTGSVACQGGHVDHDSVPGAAVSEVVSDQAGAPAKPAKPADPVVATSADGRKVTRGQVVRESQEYSKRSTVEAAEICAALMNKFKNTGGRFTDERSYKKSCIDGMSNGSTVAPTSPHP</sequence>
<feature type="compositionally biased region" description="Low complexity" evidence="1">
    <location>
        <begin position="30"/>
        <end position="45"/>
    </location>
</feature>
<evidence type="ECO:0000313" key="3">
    <source>
        <dbReference type="Proteomes" id="UP001596380"/>
    </source>
</evidence>